<feature type="signal peptide" evidence="8">
    <location>
        <begin position="1"/>
        <end position="19"/>
    </location>
</feature>
<comment type="caution">
    <text evidence="11">The sequence shown here is derived from an EMBL/GenBank/DDBJ whole genome shotgun (WGS) entry which is preliminary data.</text>
</comment>
<feature type="coiled-coil region" evidence="7">
    <location>
        <begin position="226"/>
        <end position="304"/>
    </location>
</feature>
<dbReference type="InterPro" id="IPR000152">
    <property type="entry name" value="EGF-type_Asp/Asn_hydroxyl_site"/>
</dbReference>
<reference evidence="11 12" key="1">
    <citation type="journal article" date="2024" name="BMC Genomics">
        <title>De novo assembly and annotation of Popillia japonica's genome with initial clues to its potential as an invasive pest.</title>
        <authorList>
            <person name="Cucini C."/>
            <person name="Boschi S."/>
            <person name="Funari R."/>
            <person name="Cardaioli E."/>
            <person name="Iannotti N."/>
            <person name="Marturano G."/>
            <person name="Paoli F."/>
            <person name="Bruttini M."/>
            <person name="Carapelli A."/>
            <person name="Frati F."/>
            <person name="Nardi F."/>
        </authorList>
    </citation>
    <scope>NUCLEOTIDE SEQUENCE [LARGE SCALE GENOMIC DNA]</scope>
    <source>
        <strain evidence="11">DMR45628</strain>
    </source>
</reference>
<evidence type="ECO:0000256" key="1">
    <source>
        <dbReference type="ARBA" id="ARBA00022536"/>
    </source>
</evidence>
<dbReference type="GO" id="GO:0009986">
    <property type="term" value="C:cell surface"/>
    <property type="evidence" value="ECO:0007669"/>
    <property type="project" value="TreeGrafter"/>
</dbReference>
<keyword evidence="2 8" id="KW-0732">Signal</keyword>
<keyword evidence="1 6" id="KW-0245">EGF-like domain</keyword>
<feature type="disulfide bond" evidence="6">
    <location>
        <begin position="159"/>
        <end position="168"/>
    </location>
</feature>
<dbReference type="CDD" id="cd00054">
    <property type="entry name" value="EGF_CA"/>
    <property type="match status" value="2"/>
</dbReference>
<protein>
    <submittedName>
        <fullName evidence="11">Calcium-binding EGF domain</fullName>
    </submittedName>
</protein>
<feature type="domain" description="EMI" evidence="10">
    <location>
        <begin position="60"/>
        <end position="138"/>
    </location>
</feature>
<dbReference type="InterPro" id="IPR018097">
    <property type="entry name" value="EGF_Ca-bd_CS"/>
</dbReference>
<feature type="domain" description="EGF-like" evidence="9">
    <location>
        <begin position="137"/>
        <end position="169"/>
    </location>
</feature>
<dbReference type="InterPro" id="IPR001881">
    <property type="entry name" value="EGF-like_Ca-bd_dom"/>
</dbReference>
<evidence type="ECO:0000259" key="9">
    <source>
        <dbReference type="PROSITE" id="PS50026"/>
    </source>
</evidence>
<dbReference type="SUPFAM" id="SSF57196">
    <property type="entry name" value="EGF/Laminin"/>
    <property type="match status" value="2"/>
</dbReference>
<dbReference type="SMART" id="SM00179">
    <property type="entry name" value="EGF_CA"/>
    <property type="match status" value="1"/>
</dbReference>
<keyword evidence="4 7" id="KW-0175">Coiled coil</keyword>
<dbReference type="InterPro" id="IPR000742">
    <property type="entry name" value="EGF"/>
</dbReference>
<dbReference type="PANTHER" id="PTHR14949:SF56">
    <property type="entry name" value="EGF-LIKE-DOMAIN, MULTIPLE 7"/>
    <property type="match status" value="1"/>
</dbReference>
<evidence type="ECO:0000313" key="11">
    <source>
        <dbReference type="EMBL" id="KAK9681356.1"/>
    </source>
</evidence>
<feature type="chain" id="PRO_5043530855" evidence="8">
    <location>
        <begin position="20"/>
        <end position="306"/>
    </location>
</feature>
<dbReference type="PROSITE" id="PS51041">
    <property type="entry name" value="EMI"/>
    <property type="match status" value="1"/>
</dbReference>
<dbReference type="PANTHER" id="PTHR14949">
    <property type="entry name" value="EGF-LIKE-DOMAIN, MULTIPLE 7, 8"/>
    <property type="match status" value="1"/>
</dbReference>
<comment type="caution">
    <text evidence="6">Lacks conserved residue(s) required for the propagation of feature annotation.</text>
</comment>
<keyword evidence="5 6" id="KW-1015">Disulfide bond</keyword>
<name>A0AAW1HXD8_POPJA</name>
<dbReference type="PROSITE" id="PS01186">
    <property type="entry name" value="EGF_2"/>
    <property type="match status" value="1"/>
</dbReference>
<keyword evidence="3" id="KW-0106">Calcium</keyword>
<dbReference type="EMBL" id="JASPKY010000822">
    <property type="protein sequence ID" value="KAK9681356.1"/>
    <property type="molecule type" value="Genomic_DNA"/>
</dbReference>
<dbReference type="InterPro" id="IPR050969">
    <property type="entry name" value="Dev_Signal_Modulators"/>
</dbReference>
<evidence type="ECO:0000313" key="12">
    <source>
        <dbReference type="Proteomes" id="UP001458880"/>
    </source>
</evidence>
<evidence type="ECO:0000256" key="2">
    <source>
        <dbReference type="ARBA" id="ARBA00022729"/>
    </source>
</evidence>
<dbReference type="AlphaFoldDB" id="A0AAW1HXD8"/>
<keyword evidence="12" id="KW-1185">Reference proteome</keyword>
<dbReference type="Pfam" id="PF07645">
    <property type="entry name" value="EGF_CA"/>
    <property type="match status" value="1"/>
</dbReference>
<dbReference type="Proteomes" id="UP001458880">
    <property type="component" value="Unassembled WGS sequence"/>
</dbReference>
<dbReference type="Gene3D" id="2.10.25.10">
    <property type="entry name" value="Laminin"/>
    <property type="match status" value="2"/>
</dbReference>
<dbReference type="PROSITE" id="PS01187">
    <property type="entry name" value="EGF_CA"/>
    <property type="match status" value="1"/>
</dbReference>
<dbReference type="PROSITE" id="PS00022">
    <property type="entry name" value="EGF_1"/>
    <property type="match status" value="1"/>
</dbReference>
<gene>
    <name evidence="11" type="ORF">QE152_g38367</name>
</gene>
<dbReference type="InterPro" id="IPR049883">
    <property type="entry name" value="NOTCH1_EGF-like"/>
</dbReference>
<evidence type="ECO:0000256" key="6">
    <source>
        <dbReference type="PROSITE-ProRule" id="PRU00076"/>
    </source>
</evidence>
<feature type="disulfide bond" evidence="6">
    <location>
        <begin position="141"/>
        <end position="151"/>
    </location>
</feature>
<evidence type="ECO:0000256" key="5">
    <source>
        <dbReference type="ARBA" id="ARBA00023157"/>
    </source>
</evidence>
<sequence length="306" mass="35173">MRLLLVAAALLVHCGAVRRRHFAQYPTHNLTADGIQLEKYVTVDSATGIHYNPISKQHPGRRVCAKEVLYPIKSKQAYCKPIFKKYQERCNNNQICTGVRLTYETAYRDVLTKHSKRLSYACCPGWTQVNTKTYGCNKPICSAPCQNGGTCTKPDICVCTEGFTGRFCELDVDECKEYKPCDQICENTRGSFKCDCRESFTLQSDGQSCRTNDAENTAFEANDLEFSSLNKRITNLENVKKEIQNIKNEIDIVNKDISSIKLKIQDTENYKNDIQNFKNTLKQVEKSTNRLEEFMRKCDKYKMKFY</sequence>
<proteinExistence type="predicted"/>
<dbReference type="PROSITE" id="PS50026">
    <property type="entry name" value="EGF_3"/>
    <property type="match status" value="1"/>
</dbReference>
<evidence type="ECO:0000256" key="4">
    <source>
        <dbReference type="ARBA" id="ARBA00023054"/>
    </source>
</evidence>
<evidence type="ECO:0000256" key="3">
    <source>
        <dbReference type="ARBA" id="ARBA00022837"/>
    </source>
</evidence>
<evidence type="ECO:0000256" key="8">
    <source>
        <dbReference type="SAM" id="SignalP"/>
    </source>
</evidence>
<dbReference type="InterPro" id="IPR011489">
    <property type="entry name" value="EMI_domain"/>
</dbReference>
<organism evidence="11 12">
    <name type="scientific">Popillia japonica</name>
    <name type="common">Japanese beetle</name>
    <dbReference type="NCBI Taxonomy" id="7064"/>
    <lineage>
        <taxon>Eukaryota</taxon>
        <taxon>Metazoa</taxon>
        <taxon>Ecdysozoa</taxon>
        <taxon>Arthropoda</taxon>
        <taxon>Hexapoda</taxon>
        <taxon>Insecta</taxon>
        <taxon>Pterygota</taxon>
        <taxon>Neoptera</taxon>
        <taxon>Endopterygota</taxon>
        <taxon>Coleoptera</taxon>
        <taxon>Polyphaga</taxon>
        <taxon>Scarabaeiformia</taxon>
        <taxon>Scarabaeidae</taxon>
        <taxon>Rutelinae</taxon>
        <taxon>Popillia</taxon>
    </lineage>
</organism>
<evidence type="ECO:0000256" key="7">
    <source>
        <dbReference type="SAM" id="Coils"/>
    </source>
</evidence>
<accession>A0AAW1HXD8</accession>
<evidence type="ECO:0000259" key="10">
    <source>
        <dbReference type="PROSITE" id="PS51041"/>
    </source>
</evidence>
<dbReference type="SMART" id="SM00181">
    <property type="entry name" value="EGF"/>
    <property type="match status" value="2"/>
</dbReference>
<dbReference type="GO" id="GO:0005576">
    <property type="term" value="C:extracellular region"/>
    <property type="evidence" value="ECO:0007669"/>
    <property type="project" value="TreeGrafter"/>
</dbReference>
<dbReference type="GO" id="GO:0005509">
    <property type="term" value="F:calcium ion binding"/>
    <property type="evidence" value="ECO:0007669"/>
    <property type="project" value="InterPro"/>
</dbReference>
<dbReference type="Pfam" id="PF07546">
    <property type="entry name" value="EMI"/>
    <property type="match status" value="1"/>
</dbReference>
<dbReference type="PROSITE" id="PS00010">
    <property type="entry name" value="ASX_HYDROXYL"/>
    <property type="match status" value="1"/>
</dbReference>
<dbReference type="GO" id="GO:0005102">
    <property type="term" value="F:signaling receptor binding"/>
    <property type="evidence" value="ECO:0007669"/>
    <property type="project" value="TreeGrafter"/>
</dbReference>